<feature type="transmembrane region" description="Helical" evidence="1">
    <location>
        <begin position="46"/>
        <end position="65"/>
    </location>
</feature>
<evidence type="ECO:0000256" key="1">
    <source>
        <dbReference type="SAM" id="Phobius"/>
    </source>
</evidence>
<keyword evidence="1" id="KW-0812">Transmembrane</keyword>
<gene>
    <name evidence="2" type="ORF">CLA01_28830</name>
</gene>
<evidence type="ECO:0000313" key="2">
    <source>
        <dbReference type="EMBL" id="GEN72811.1"/>
    </source>
</evidence>
<comment type="caution">
    <text evidence="2">The sequence shown here is derived from an EMBL/GenBank/DDBJ whole genome shotgun (WGS) entry which is preliminary data.</text>
</comment>
<reference evidence="2 3" key="1">
    <citation type="submission" date="2019-07" db="EMBL/GenBank/DDBJ databases">
        <title>Whole genome shotgun sequence of Chryseobacterium lathyri NBRC 105250.</title>
        <authorList>
            <person name="Hosoyama A."/>
            <person name="Uohara A."/>
            <person name="Ohji S."/>
            <person name="Ichikawa N."/>
        </authorList>
    </citation>
    <scope>NUCLEOTIDE SEQUENCE [LARGE SCALE GENOMIC DNA]</scope>
    <source>
        <strain evidence="2 3">NBRC 105250</strain>
    </source>
</reference>
<organism evidence="2 3">
    <name type="scientific">Chryseobacterium lathyri</name>
    <dbReference type="NCBI Taxonomy" id="395933"/>
    <lineage>
        <taxon>Bacteria</taxon>
        <taxon>Pseudomonadati</taxon>
        <taxon>Bacteroidota</taxon>
        <taxon>Flavobacteriia</taxon>
        <taxon>Flavobacteriales</taxon>
        <taxon>Weeksellaceae</taxon>
        <taxon>Chryseobacterium group</taxon>
        <taxon>Chryseobacterium</taxon>
    </lineage>
</organism>
<evidence type="ECO:0000313" key="3">
    <source>
        <dbReference type="Proteomes" id="UP000321150"/>
    </source>
</evidence>
<protein>
    <submittedName>
        <fullName evidence="2">Uncharacterized protein</fullName>
    </submittedName>
</protein>
<proteinExistence type="predicted"/>
<dbReference type="OrthoDB" id="1250816at2"/>
<keyword evidence="1" id="KW-0472">Membrane</keyword>
<dbReference type="AlphaFoldDB" id="A0A511YC92"/>
<dbReference type="EMBL" id="BJYI01000010">
    <property type="protein sequence ID" value="GEN72811.1"/>
    <property type="molecule type" value="Genomic_DNA"/>
</dbReference>
<keyword evidence="1" id="KW-1133">Transmembrane helix</keyword>
<name>A0A511YC92_9FLAO</name>
<sequence length="238" mass="27508">MKKEILKQLKSDYERLEIKPSEDLWDKLDQKLDNIPDMPLNRSFKWWKYAAAVLLFISAGTFIYYNNYKTKFESKQTDYIVKKTLKKTVNPINAGLEDQTLISNEPIRENTVKIVNKNLEKFSSDHALIPKKERRSNDTQIAEHKEGQNIVIQPENNIINNEKAENTVMPNPPVFAEVKKSKSNYINSDELLLGREFDKAREKASKDERKLGAFKFDNIVPNVGNVTVLGVTVYLESK</sequence>
<accession>A0A511YC92</accession>
<dbReference type="RefSeq" id="WP_111958045.1">
    <property type="nucleotide sequence ID" value="NZ_BJYI01000010.1"/>
</dbReference>
<dbReference type="Proteomes" id="UP000321150">
    <property type="component" value="Unassembled WGS sequence"/>
</dbReference>